<dbReference type="EMBL" id="JAHUTJ010052853">
    <property type="protein sequence ID" value="MED6285319.1"/>
    <property type="molecule type" value="Genomic_DNA"/>
</dbReference>
<evidence type="ECO:0000313" key="3">
    <source>
        <dbReference type="EMBL" id="MED6285319.1"/>
    </source>
</evidence>
<comment type="caution">
    <text evidence="3">The sequence shown here is derived from an EMBL/GenBank/DDBJ whole genome shotgun (WGS) entry which is preliminary data.</text>
</comment>
<evidence type="ECO:0000256" key="1">
    <source>
        <dbReference type="SAM" id="MobiDB-lite"/>
    </source>
</evidence>
<evidence type="ECO:0000259" key="2">
    <source>
        <dbReference type="PROSITE" id="PS50041"/>
    </source>
</evidence>
<gene>
    <name evidence="3" type="ORF">CHARACLAT_028060</name>
</gene>
<evidence type="ECO:0000313" key="4">
    <source>
        <dbReference type="Proteomes" id="UP001352852"/>
    </source>
</evidence>
<feature type="non-terminal residue" evidence="3">
    <location>
        <position position="194"/>
    </location>
</feature>
<dbReference type="InterPro" id="IPR016186">
    <property type="entry name" value="C-type_lectin-like/link_sf"/>
</dbReference>
<dbReference type="PROSITE" id="PS50041">
    <property type="entry name" value="C_TYPE_LECTIN_2"/>
    <property type="match status" value="1"/>
</dbReference>
<name>A0ABU7EDS3_9TELE</name>
<accession>A0ABU7EDS3</accession>
<dbReference type="Pfam" id="PF00059">
    <property type="entry name" value="Lectin_C"/>
    <property type="match status" value="1"/>
</dbReference>
<feature type="compositionally biased region" description="Polar residues" evidence="1">
    <location>
        <begin position="30"/>
        <end position="49"/>
    </location>
</feature>
<sequence>MKHYRTAPYCPSALCTGQYRDTHHDGKNRFSAQGQWSPETATGTDSSADNQNKMASGLFLTLLLGLSFGLWTGADAGGPLRAANCVCPAGWTWYKGRCFQFVNAERSWADAERHCNFLEGNLASFHSTNEYEFIRNVIYKATRQHTTSWVGGHDGVQDGVWMWSDGSKFVFKSWGLNEPNNYGGDEDCMDINLR</sequence>
<organism evidence="3 4">
    <name type="scientific">Characodon lateralis</name>
    <dbReference type="NCBI Taxonomy" id="208331"/>
    <lineage>
        <taxon>Eukaryota</taxon>
        <taxon>Metazoa</taxon>
        <taxon>Chordata</taxon>
        <taxon>Craniata</taxon>
        <taxon>Vertebrata</taxon>
        <taxon>Euteleostomi</taxon>
        <taxon>Actinopterygii</taxon>
        <taxon>Neopterygii</taxon>
        <taxon>Teleostei</taxon>
        <taxon>Neoteleostei</taxon>
        <taxon>Acanthomorphata</taxon>
        <taxon>Ovalentaria</taxon>
        <taxon>Atherinomorphae</taxon>
        <taxon>Cyprinodontiformes</taxon>
        <taxon>Goodeidae</taxon>
        <taxon>Characodon</taxon>
    </lineage>
</organism>
<feature type="region of interest" description="Disordered" evidence="1">
    <location>
        <begin position="28"/>
        <end position="49"/>
    </location>
</feature>
<dbReference type="PANTHER" id="PTHR22803">
    <property type="entry name" value="MANNOSE, PHOSPHOLIPASE, LECTIN RECEPTOR RELATED"/>
    <property type="match status" value="1"/>
</dbReference>
<dbReference type="SMART" id="SM00034">
    <property type="entry name" value="CLECT"/>
    <property type="match status" value="1"/>
</dbReference>
<dbReference type="Proteomes" id="UP001352852">
    <property type="component" value="Unassembled WGS sequence"/>
</dbReference>
<reference evidence="3 4" key="1">
    <citation type="submission" date="2021-06" db="EMBL/GenBank/DDBJ databases">
        <authorList>
            <person name="Palmer J.M."/>
        </authorList>
    </citation>
    <scope>NUCLEOTIDE SEQUENCE [LARGE SCALE GENOMIC DNA]</scope>
    <source>
        <strain evidence="3 4">CL_MEX2019</strain>
        <tissue evidence="3">Muscle</tissue>
    </source>
</reference>
<protein>
    <recommendedName>
        <fullName evidence="2">C-type lectin domain-containing protein</fullName>
    </recommendedName>
</protein>
<dbReference type="InterPro" id="IPR001304">
    <property type="entry name" value="C-type_lectin-like"/>
</dbReference>
<dbReference type="InterPro" id="IPR016187">
    <property type="entry name" value="CTDL_fold"/>
</dbReference>
<dbReference type="InterPro" id="IPR050111">
    <property type="entry name" value="C-type_lectin/snaclec_domain"/>
</dbReference>
<proteinExistence type="predicted"/>
<keyword evidence="4" id="KW-1185">Reference proteome</keyword>
<dbReference type="SUPFAM" id="SSF56436">
    <property type="entry name" value="C-type lectin-like"/>
    <property type="match status" value="1"/>
</dbReference>
<dbReference type="Gene3D" id="3.10.100.10">
    <property type="entry name" value="Mannose-Binding Protein A, subunit A"/>
    <property type="match status" value="1"/>
</dbReference>
<dbReference type="PRINTS" id="PR01504">
    <property type="entry name" value="PNCREATITSAP"/>
</dbReference>
<feature type="domain" description="C-type lectin" evidence="2">
    <location>
        <begin position="94"/>
        <end position="194"/>
    </location>
</feature>